<keyword evidence="4" id="KW-0808">Transferase</keyword>
<evidence type="ECO:0000313" key="6">
    <source>
        <dbReference type="EMBL" id="KAJ3508763.1"/>
    </source>
</evidence>
<evidence type="ECO:0000256" key="1">
    <source>
        <dbReference type="ARBA" id="ARBA00004496"/>
    </source>
</evidence>
<comment type="subcellular location">
    <subcellularLocation>
        <location evidence="1">Cytoplasm</location>
    </subcellularLocation>
</comment>
<gene>
    <name evidence="6" type="ORF">NLJ89_g5576</name>
</gene>
<dbReference type="PANTHER" id="PTHR13200:SF0">
    <property type="entry name" value="EEF1A LYSINE METHYLTRANSFERASE 1"/>
    <property type="match status" value="1"/>
</dbReference>
<dbReference type="PROSITE" id="PS00092">
    <property type="entry name" value="N6_MTASE"/>
    <property type="match status" value="1"/>
</dbReference>
<feature type="compositionally biased region" description="Polar residues" evidence="5">
    <location>
        <begin position="9"/>
        <end position="19"/>
    </location>
</feature>
<name>A0A9W8JY82_9AGAR</name>
<protein>
    <recommendedName>
        <fullName evidence="8">Protein-lysine N-methyltransferase</fullName>
    </recommendedName>
</protein>
<dbReference type="AlphaFoldDB" id="A0A9W8JY82"/>
<feature type="region of interest" description="Disordered" evidence="5">
    <location>
        <begin position="1"/>
        <end position="20"/>
    </location>
</feature>
<dbReference type="EMBL" id="JANKHO010000533">
    <property type="protein sequence ID" value="KAJ3508763.1"/>
    <property type="molecule type" value="Genomic_DNA"/>
</dbReference>
<evidence type="ECO:0008006" key="8">
    <source>
        <dbReference type="Google" id="ProtNLM"/>
    </source>
</evidence>
<evidence type="ECO:0000256" key="4">
    <source>
        <dbReference type="ARBA" id="ARBA00022679"/>
    </source>
</evidence>
<dbReference type="Pfam" id="PF10237">
    <property type="entry name" value="N6-adenineMlase"/>
    <property type="match status" value="1"/>
</dbReference>
<keyword evidence="7" id="KW-1185">Reference proteome</keyword>
<dbReference type="Proteomes" id="UP001148786">
    <property type="component" value="Unassembled WGS sequence"/>
</dbReference>
<dbReference type="OrthoDB" id="206354at2759"/>
<dbReference type="PANTHER" id="PTHR13200">
    <property type="entry name" value="EEF1A LYSINE METHYLTRANSFERASE 1"/>
    <property type="match status" value="1"/>
</dbReference>
<dbReference type="InterPro" id="IPR041370">
    <property type="entry name" value="Mlase_EEF1AKMT1/ZCCHC4"/>
</dbReference>
<evidence type="ECO:0000256" key="2">
    <source>
        <dbReference type="ARBA" id="ARBA00022490"/>
    </source>
</evidence>
<accession>A0A9W8JY82</accession>
<dbReference type="GO" id="GO:0016279">
    <property type="term" value="F:protein-lysine N-methyltransferase activity"/>
    <property type="evidence" value="ECO:0007669"/>
    <property type="project" value="InterPro"/>
</dbReference>
<reference evidence="6" key="1">
    <citation type="submission" date="2022-07" db="EMBL/GenBank/DDBJ databases">
        <title>Genome Sequence of Agrocybe chaxingu.</title>
        <authorList>
            <person name="Buettner E."/>
        </authorList>
    </citation>
    <scope>NUCLEOTIDE SEQUENCE</scope>
    <source>
        <strain evidence="6">MP-N11</strain>
    </source>
</reference>
<evidence type="ECO:0000313" key="7">
    <source>
        <dbReference type="Proteomes" id="UP001148786"/>
    </source>
</evidence>
<dbReference type="SUPFAM" id="SSF53335">
    <property type="entry name" value="S-adenosyl-L-methionine-dependent methyltransferases"/>
    <property type="match status" value="1"/>
</dbReference>
<proteinExistence type="predicted"/>
<dbReference type="InterPro" id="IPR029063">
    <property type="entry name" value="SAM-dependent_MTases_sf"/>
</dbReference>
<organism evidence="6 7">
    <name type="scientific">Agrocybe chaxingu</name>
    <dbReference type="NCBI Taxonomy" id="84603"/>
    <lineage>
        <taxon>Eukaryota</taxon>
        <taxon>Fungi</taxon>
        <taxon>Dikarya</taxon>
        <taxon>Basidiomycota</taxon>
        <taxon>Agaricomycotina</taxon>
        <taxon>Agaricomycetes</taxon>
        <taxon>Agaricomycetidae</taxon>
        <taxon>Agaricales</taxon>
        <taxon>Agaricineae</taxon>
        <taxon>Strophariaceae</taxon>
        <taxon>Agrocybe</taxon>
    </lineage>
</organism>
<evidence type="ECO:0000256" key="3">
    <source>
        <dbReference type="ARBA" id="ARBA00022603"/>
    </source>
</evidence>
<sequence length="268" mass="29948">MFQLPESPRSVTSHLSDLSCSPPKLDPSTLALLDSFFSEKAEEERRFSQIAAEQAAAKIAGLALEIDKEKEAGDKPMVSVADFRFAFSEDWQLSQFWYSEAFANQLADCLHSLCTPATKIAFLCCPTGFVAFQHKKKLEGARLFEFDQRFAVLSPSQFVPYDLNEPDVFPEALKASFDLVVVDPPYLNEVTNKQIAKTLRQILHPTNGKLLLITSTSVEDVLCEVYAEQPLGPLRKIAIDVEHKELANDFACWGSWDGAEKLSLELQP</sequence>
<comment type="caution">
    <text evidence="6">The sequence shown here is derived from an EMBL/GenBank/DDBJ whole genome shotgun (WGS) entry which is preliminary data.</text>
</comment>
<dbReference type="Gene3D" id="3.40.50.150">
    <property type="entry name" value="Vaccinia Virus protein VP39"/>
    <property type="match status" value="1"/>
</dbReference>
<evidence type="ECO:0000256" key="5">
    <source>
        <dbReference type="SAM" id="MobiDB-lite"/>
    </source>
</evidence>
<dbReference type="InterPro" id="IPR002052">
    <property type="entry name" value="DNA_methylase_N6_adenine_CS"/>
</dbReference>
<dbReference type="InterPro" id="IPR019369">
    <property type="entry name" value="Efm5/EEF1AKMT1"/>
</dbReference>
<keyword evidence="2" id="KW-0963">Cytoplasm</keyword>
<dbReference type="GO" id="GO:0003676">
    <property type="term" value="F:nucleic acid binding"/>
    <property type="evidence" value="ECO:0007669"/>
    <property type="project" value="InterPro"/>
</dbReference>
<dbReference type="GO" id="GO:0005737">
    <property type="term" value="C:cytoplasm"/>
    <property type="evidence" value="ECO:0007669"/>
    <property type="project" value="UniProtKB-SubCell"/>
</dbReference>
<keyword evidence="3" id="KW-0489">Methyltransferase</keyword>
<dbReference type="GO" id="GO:0032259">
    <property type="term" value="P:methylation"/>
    <property type="evidence" value="ECO:0007669"/>
    <property type="project" value="UniProtKB-KW"/>
</dbReference>